<comment type="caution">
    <text evidence="4">The sequence shown here is derived from an EMBL/GenBank/DDBJ whole genome shotgun (WGS) entry which is preliminary data.</text>
</comment>
<dbReference type="OrthoDB" id="1932220at2759"/>
<dbReference type="Gene3D" id="3.30.559.10">
    <property type="entry name" value="Chloramphenicol acetyltransferase-like domain"/>
    <property type="match status" value="1"/>
</dbReference>
<keyword evidence="5" id="KW-1185">Reference proteome</keyword>
<dbReference type="EMBL" id="BDDD01000306">
    <property type="protein sequence ID" value="GAV63466.1"/>
    <property type="molecule type" value="Genomic_DNA"/>
</dbReference>
<evidence type="ECO:0000313" key="5">
    <source>
        <dbReference type="Proteomes" id="UP000187406"/>
    </source>
</evidence>
<feature type="non-terminal residue" evidence="4">
    <location>
        <position position="1"/>
    </location>
</feature>
<proteinExistence type="inferred from homology"/>
<sequence>CITTRFVFEAQVKGSCAVQCPTRVVIISAFIWKRAMAASKEDDTRPSILSHPVNLRKRMVPPLPEILLEMSASAQCIADNKFELHNLVGEIKEAILKIDDDFVKKLWGHDANSVISKQGSKDRVDYFGFTSWCKLGFYEAKPIWVSSIGMVGSVFMNLIVLVDTSCGNGIEAWVTLQDIAILEGDQELFSLASIDP</sequence>
<evidence type="ECO:0000256" key="3">
    <source>
        <dbReference type="ARBA" id="ARBA00023315"/>
    </source>
</evidence>
<dbReference type="InParanoid" id="A0A1Q3B5Y3"/>
<name>A0A1Q3B5Y3_CEPFO</name>
<evidence type="ECO:0000256" key="1">
    <source>
        <dbReference type="ARBA" id="ARBA00009861"/>
    </source>
</evidence>
<dbReference type="STRING" id="3775.A0A1Q3B5Y3"/>
<dbReference type="PANTHER" id="PTHR31623:SF110">
    <property type="entry name" value="VINORINE SYNTHASE-LIKE"/>
    <property type="match status" value="1"/>
</dbReference>
<accession>A0A1Q3B5Y3</accession>
<dbReference type="InterPro" id="IPR023213">
    <property type="entry name" value="CAT-like_dom_sf"/>
</dbReference>
<keyword evidence="3" id="KW-0012">Acyltransferase</keyword>
<dbReference type="Pfam" id="PF02458">
    <property type="entry name" value="Transferase"/>
    <property type="match status" value="1"/>
</dbReference>
<dbReference type="Proteomes" id="UP000187406">
    <property type="component" value="Unassembled WGS sequence"/>
</dbReference>
<protein>
    <submittedName>
        <fullName evidence="4">Transferase domain-containing protein</fullName>
    </submittedName>
</protein>
<evidence type="ECO:0000313" key="4">
    <source>
        <dbReference type="EMBL" id="GAV63466.1"/>
    </source>
</evidence>
<feature type="non-terminal residue" evidence="4">
    <location>
        <position position="196"/>
    </location>
</feature>
<comment type="similarity">
    <text evidence="1">Belongs to the plant acyltransferase family.</text>
</comment>
<dbReference type="AlphaFoldDB" id="A0A1Q3B5Y3"/>
<dbReference type="PANTHER" id="PTHR31623">
    <property type="entry name" value="F21J9.9"/>
    <property type="match status" value="1"/>
</dbReference>
<gene>
    <name evidence="4" type="ORF">CFOL_v3_06984</name>
</gene>
<evidence type="ECO:0000256" key="2">
    <source>
        <dbReference type="ARBA" id="ARBA00022679"/>
    </source>
</evidence>
<keyword evidence="2 4" id="KW-0808">Transferase</keyword>
<organism evidence="4 5">
    <name type="scientific">Cephalotus follicularis</name>
    <name type="common">Albany pitcher plant</name>
    <dbReference type="NCBI Taxonomy" id="3775"/>
    <lineage>
        <taxon>Eukaryota</taxon>
        <taxon>Viridiplantae</taxon>
        <taxon>Streptophyta</taxon>
        <taxon>Embryophyta</taxon>
        <taxon>Tracheophyta</taxon>
        <taxon>Spermatophyta</taxon>
        <taxon>Magnoliopsida</taxon>
        <taxon>eudicotyledons</taxon>
        <taxon>Gunneridae</taxon>
        <taxon>Pentapetalae</taxon>
        <taxon>rosids</taxon>
        <taxon>fabids</taxon>
        <taxon>Oxalidales</taxon>
        <taxon>Cephalotaceae</taxon>
        <taxon>Cephalotus</taxon>
    </lineage>
</organism>
<reference evidence="5" key="1">
    <citation type="submission" date="2016-04" db="EMBL/GenBank/DDBJ databases">
        <title>Cephalotus genome sequencing.</title>
        <authorList>
            <person name="Fukushima K."/>
            <person name="Hasebe M."/>
            <person name="Fang X."/>
        </authorList>
    </citation>
    <scope>NUCLEOTIDE SEQUENCE [LARGE SCALE GENOMIC DNA]</scope>
    <source>
        <strain evidence="5">cv. St1</strain>
    </source>
</reference>
<dbReference type="GO" id="GO:0016746">
    <property type="term" value="F:acyltransferase activity"/>
    <property type="evidence" value="ECO:0007669"/>
    <property type="project" value="UniProtKB-KW"/>
</dbReference>